<dbReference type="GO" id="GO:0016616">
    <property type="term" value="F:oxidoreductase activity, acting on the CH-OH group of donors, NAD or NADP as acceptor"/>
    <property type="evidence" value="ECO:0007669"/>
    <property type="project" value="TreeGrafter"/>
</dbReference>
<dbReference type="RefSeq" id="WP_020775079.1">
    <property type="nucleotide sequence ID" value="NZ_ANIK01000114.1"/>
</dbReference>
<reference evidence="3 4" key="1">
    <citation type="submission" date="2013-01" db="EMBL/GenBank/DDBJ databases">
        <authorList>
            <person name="Harkins D.M."/>
            <person name="Durkin A.S."/>
            <person name="Brinkac L.M."/>
            <person name="Haft D.H."/>
            <person name="Selengut J.D."/>
            <person name="Sanka R."/>
            <person name="DePew J."/>
            <person name="Purushe J."/>
            <person name="Galloway R.L."/>
            <person name="Vinetz J.M."/>
            <person name="Sutton G.G."/>
            <person name="Nierman W.C."/>
            <person name="Fouts D.E."/>
        </authorList>
    </citation>
    <scope>NUCLEOTIDE SEQUENCE [LARGE SCALE GENOMIC DNA]</scope>
    <source>
        <strain evidence="3 4">79601</strain>
    </source>
</reference>
<organism evidence="3 4">
    <name type="scientific">Leptospira alstonii serovar Sichuan str. 79601</name>
    <dbReference type="NCBI Taxonomy" id="1218565"/>
    <lineage>
        <taxon>Bacteria</taxon>
        <taxon>Pseudomonadati</taxon>
        <taxon>Spirochaetota</taxon>
        <taxon>Spirochaetia</taxon>
        <taxon>Leptospirales</taxon>
        <taxon>Leptospiraceae</taxon>
        <taxon>Leptospira</taxon>
    </lineage>
</organism>
<dbReference type="GO" id="GO:0016853">
    <property type="term" value="F:isomerase activity"/>
    <property type="evidence" value="ECO:0007669"/>
    <property type="project" value="UniProtKB-KW"/>
</dbReference>
<dbReference type="PANTHER" id="PTHR10366:SF812">
    <property type="entry name" value="VPS9 DOMAIN-CONTAINING PROTEIN"/>
    <property type="match status" value="1"/>
</dbReference>
<dbReference type="InterPro" id="IPR050425">
    <property type="entry name" value="NAD(P)_dehydrat-like"/>
</dbReference>
<dbReference type="PATRIC" id="fig|1218565.3.peg.4189"/>
<dbReference type="Gene3D" id="3.40.50.720">
    <property type="entry name" value="NAD(P)-binding Rossmann-like Domain"/>
    <property type="match status" value="1"/>
</dbReference>
<dbReference type="PANTHER" id="PTHR10366">
    <property type="entry name" value="NAD DEPENDENT EPIMERASE/DEHYDRATASE"/>
    <property type="match status" value="1"/>
</dbReference>
<accession>M6CGS7</accession>
<dbReference type="EMBL" id="ANIK01000114">
    <property type="protein sequence ID" value="EMJ91097.1"/>
    <property type="molecule type" value="Genomic_DNA"/>
</dbReference>
<dbReference type="InterPro" id="IPR036291">
    <property type="entry name" value="NAD(P)-bd_dom_sf"/>
</dbReference>
<dbReference type="InterPro" id="IPR001509">
    <property type="entry name" value="Epimerase_deHydtase"/>
</dbReference>
<evidence type="ECO:0000313" key="3">
    <source>
        <dbReference type="EMBL" id="EMJ91097.1"/>
    </source>
</evidence>
<dbReference type="FunFam" id="3.40.50.720:FF:000085">
    <property type="entry name" value="Dihydroflavonol reductase"/>
    <property type="match status" value="1"/>
</dbReference>
<comment type="caution">
    <text evidence="3">The sequence shown here is derived from an EMBL/GenBank/DDBJ whole genome shotgun (WGS) entry which is preliminary data.</text>
</comment>
<dbReference type="CDD" id="cd05227">
    <property type="entry name" value="AR_SDR_e"/>
    <property type="match status" value="1"/>
</dbReference>
<dbReference type="SUPFAM" id="SSF51735">
    <property type="entry name" value="NAD(P)-binding Rossmann-fold domains"/>
    <property type="match status" value="1"/>
</dbReference>
<name>M6CGS7_9LEPT</name>
<dbReference type="OrthoDB" id="9778052at2"/>
<feature type="domain" description="NAD-dependent epimerase/dehydratase" evidence="2">
    <location>
        <begin position="10"/>
        <end position="256"/>
    </location>
</feature>
<sequence>MKEIDRSKPVLVTGGAGYIASWIVQYLLEDGIPVRATVRNKSDSKKISHLLELSERYPGKLELYEADLLKEGSFLNAIQDKGGVELILHTASPFFIDGIKDPQKELVEPAVFGTKNVLEAANASPSVKRIVLTSSVAAVMGDNVDALSVPNRRFSEEHWNATSSLKHQPYPYSKTLAEKEAWKIADAQVQWDLITINPSFVMGPSVSERADGTSMNFMLSMINGKFAPGVPDMMIGFVDVRDVAKAHILAGFTPSAKGRHIVSAVTLKFLDAAKIIREKYGNRFPTPKSSLPKLLTYLIGPFFGLSWPYISRNVGISFELDHSYSKKDLNVNYRPISETFVEHIEQILSSKTLLKKGA</sequence>
<dbReference type="AlphaFoldDB" id="M6CGS7"/>
<dbReference type="Proteomes" id="UP000011988">
    <property type="component" value="Unassembled WGS sequence"/>
</dbReference>
<evidence type="ECO:0000259" key="2">
    <source>
        <dbReference type="Pfam" id="PF01370"/>
    </source>
</evidence>
<evidence type="ECO:0000313" key="4">
    <source>
        <dbReference type="Proteomes" id="UP000011988"/>
    </source>
</evidence>
<keyword evidence="1" id="KW-0560">Oxidoreductase</keyword>
<dbReference type="Pfam" id="PF01370">
    <property type="entry name" value="Epimerase"/>
    <property type="match status" value="1"/>
</dbReference>
<proteinExistence type="predicted"/>
<evidence type="ECO:0000256" key="1">
    <source>
        <dbReference type="ARBA" id="ARBA00023002"/>
    </source>
</evidence>
<keyword evidence="3" id="KW-0413">Isomerase</keyword>
<protein>
    <submittedName>
        <fullName evidence="3">3-beta hydroxysteroid dehydrogenase/isomerase family protein</fullName>
    </submittedName>
</protein>
<gene>
    <name evidence="3" type="ORF">LEP1GSC194_0074</name>
</gene>